<protein>
    <recommendedName>
        <fullName evidence="10">Major facilitator superfamily (MFS) profile domain-containing protein</fullName>
    </recommendedName>
</protein>
<keyword evidence="7 9" id="KW-0472">Membrane</keyword>
<feature type="transmembrane region" description="Helical" evidence="9">
    <location>
        <begin position="63"/>
        <end position="85"/>
    </location>
</feature>
<feature type="transmembrane region" description="Helical" evidence="9">
    <location>
        <begin position="190"/>
        <end position="214"/>
    </location>
</feature>
<comment type="catalytic activity">
    <reaction evidence="1">
        <text>D-glucose(out) = D-glucose(in)</text>
        <dbReference type="Rhea" id="RHEA:60376"/>
        <dbReference type="ChEBI" id="CHEBI:4167"/>
    </reaction>
</comment>
<dbReference type="InterPro" id="IPR036259">
    <property type="entry name" value="MFS_trans_sf"/>
</dbReference>
<keyword evidence="4 8" id="KW-0813">Transport</keyword>
<proteinExistence type="inferred from homology"/>
<reference evidence="11" key="1">
    <citation type="submission" date="2019-08" db="EMBL/GenBank/DDBJ databases">
        <title>The improved chromosome-level genome for the pearl oyster Pinctada fucata martensii using PacBio sequencing and Hi-C.</title>
        <authorList>
            <person name="Zheng Z."/>
        </authorList>
    </citation>
    <scope>NUCLEOTIDE SEQUENCE</scope>
    <source>
        <strain evidence="11">ZZ-2019</strain>
        <tissue evidence="11">Adductor muscle</tissue>
    </source>
</reference>
<evidence type="ECO:0000256" key="8">
    <source>
        <dbReference type="RuleBase" id="RU003346"/>
    </source>
</evidence>
<dbReference type="SUPFAM" id="SSF103473">
    <property type="entry name" value="MFS general substrate transporter"/>
    <property type="match status" value="1"/>
</dbReference>
<evidence type="ECO:0000256" key="3">
    <source>
        <dbReference type="ARBA" id="ARBA00007004"/>
    </source>
</evidence>
<evidence type="ECO:0000256" key="5">
    <source>
        <dbReference type="ARBA" id="ARBA00022692"/>
    </source>
</evidence>
<keyword evidence="12" id="KW-1185">Reference proteome</keyword>
<feature type="transmembrane region" description="Helical" evidence="9">
    <location>
        <begin position="515"/>
        <end position="535"/>
    </location>
</feature>
<feature type="transmembrane region" description="Helical" evidence="9">
    <location>
        <begin position="158"/>
        <end position="178"/>
    </location>
</feature>
<keyword evidence="6 9" id="KW-1133">Transmembrane helix</keyword>
<evidence type="ECO:0000256" key="9">
    <source>
        <dbReference type="SAM" id="Phobius"/>
    </source>
</evidence>
<feature type="transmembrane region" description="Helical" evidence="9">
    <location>
        <begin position="134"/>
        <end position="152"/>
    </location>
</feature>
<dbReference type="InterPro" id="IPR003663">
    <property type="entry name" value="Sugar/inositol_transpt"/>
</dbReference>
<evidence type="ECO:0000256" key="7">
    <source>
        <dbReference type="ARBA" id="ARBA00023136"/>
    </source>
</evidence>
<keyword evidence="5 9" id="KW-0812">Transmembrane</keyword>
<dbReference type="InterPro" id="IPR020846">
    <property type="entry name" value="MFS_dom"/>
</dbReference>
<feature type="transmembrane region" description="Helical" evidence="9">
    <location>
        <begin position="105"/>
        <end position="125"/>
    </location>
</feature>
<dbReference type="GO" id="GO:1904659">
    <property type="term" value="P:D-glucose transmembrane transport"/>
    <property type="evidence" value="ECO:0007669"/>
    <property type="project" value="TreeGrafter"/>
</dbReference>
<feature type="transmembrane region" description="Helical" evidence="9">
    <location>
        <begin position="541"/>
        <end position="562"/>
    </location>
</feature>
<dbReference type="NCBIfam" id="TIGR00879">
    <property type="entry name" value="SP"/>
    <property type="match status" value="1"/>
</dbReference>
<evidence type="ECO:0000259" key="10">
    <source>
        <dbReference type="PROSITE" id="PS50850"/>
    </source>
</evidence>
<dbReference type="InterPro" id="IPR005829">
    <property type="entry name" value="Sugar_transporter_CS"/>
</dbReference>
<feature type="transmembrane region" description="Helical" evidence="9">
    <location>
        <begin position="344"/>
        <end position="365"/>
    </location>
</feature>
<dbReference type="InterPro" id="IPR050820">
    <property type="entry name" value="MFS_Sugar_Transporter"/>
</dbReference>
<dbReference type="GO" id="GO:0022857">
    <property type="term" value="F:transmembrane transporter activity"/>
    <property type="evidence" value="ECO:0007669"/>
    <property type="project" value="InterPro"/>
</dbReference>
<feature type="domain" description="Major facilitator superfamily (MFS) profile" evidence="10">
    <location>
        <begin position="67"/>
        <end position="569"/>
    </location>
</feature>
<dbReference type="GO" id="GO:0016020">
    <property type="term" value="C:membrane"/>
    <property type="evidence" value="ECO:0007669"/>
    <property type="project" value="UniProtKB-SubCell"/>
</dbReference>
<organism evidence="11 12">
    <name type="scientific">Pinctada imbricata</name>
    <name type="common">Atlantic pearl-oyster</name>
    <name type="synonym">Pinctada martensii</name>
    <dbReference type="NCBI Taxonomy" id="66713"/>
    <lineage>
        <taxon>Eukaryota</taxon>
        <taxon>Metazoa</taxon>
        <taxon>Spiralia</taxon>
        <taxon>Lophotrochozoa</taxon>
        <taxon>Mollusca</taxon>
        <taxon>Bivalvia</taxon>
        <taxon>Autobranchia</taxon>
        <taxon>Pteriomorphia</taxon>
        <taxon>Pterioida</taxon>
        <taxon>Pterioidea</taxon>
        <taxon>Pteriidae</taxon>
        <taxon>Pinctada</taxon>
    </lineage>
</organism>
<feature type="transmembrane region" description="Helical" evidence="9">
    <location>
        <begin position="220"/>
        <end position="241"/>
    </location>
</feature>
<dbReference type="PROSITE" id="PS50850">
    <property type="entry name" value="MFS"/>
    <property type="match status" value="1"/>
</dbReference>
<evidence type="ECO:0000313" key="11">
    <source>
        <dbReference type="EMBL" id="KAK3089696.1"/>
    </source>
</evidence>
<dbReference type="PANTHER" id="PTHR48023:SF4">
    <property type="entry name" value="D-XYLOSE-PROTON SYMPORTER-LIKE 2"/>
    <property type="match status" value="1"/>
</dbReference>
<evidence type="ECO:0000313" key="12">
    <source>
        <dbReference type="Proteomes" id="UP001186944"/>
    </source>
</evidence>
<accession>A0AA89BPZ5</accession>
<dbReference type="PROSITE" id="PS00216">
    <property type="entry name" value="SUGAR_TRANSPORT_1"/>
    <property type="match status" value="2"/>
</dbReference>
<dbReference type="EMBL" id="VSWD01000010">
    <property type="protein sequence ID" value="KAK3089696.1"/>
    <property type="molecule type" value="Genomic_DNA"/>
</dbReference>
<dbReference type="Gene3D" id="1.20.1250.20">
    <property type="entry name" value="MFS general substrate transporter like domains"/>
    <property type="match status" value="2"/>
</dbReference>
<evidence type="ECO:0000256" key="4">
    <source>
        <dbReference type="ARBA" id="ARBA00022448"/>
    </source>
</evidence>
<feature type="transmembrane region" description="Helical" evidence="9">
    <location>
        <begin position="305"/>
        <end position="324"/>
    </location>
</feature>
<dbReference type="PANTHER" id="PTHR48023">
    <property type="entry name" value="D-XYLOSE-PROTON SYMPORTER-LIKE 2"/>
    <property type="match status" value="1"/>
</dbReference>
<dbReference type="Pfam" id="PF00083">
    <property type="entry name" value="Sugar_tr"/>
    <property type="match status" value="2"/>
</dbReference>
<sequence length="605" mass="65988">MNPLESETEILLKKLSPSGGESDEEDGSILQFDKIELEGRHLTALTAVVDVEDTSRSPCGSCYVVLASVMASLGGILFGYDIGIISGAVLQLREVFCLSCTQQELVISSMLIGAIIGSLSGGFLVDGIGRRRTIIVISVIFVLGAIVLAVSPNYPSLLIGRLILGFAVSVSATGECTYISEIAPAKRRGLLVSLNELGITIGLLLAYLVNYIFISQENGWRYMFGLSCIPAFIQFAGMVFLPPSPRYLMLRNKDDQAESVLLKLRGYSKTKAEKELEMIRVSIASEQSNGCTDLLSSVDNMRGRMFIGAGLVFFQQCTGQPNVLYYAPTIFEAVGFESHSASTLATVGLGFVKVVMTVISLCCVDRWGRRKFLLLGASLMALGILTLGLVSHLNDHTQDANPCLDNSHCFLNTSQPFLPTSSSIEHHLPNEQDPLHNNDLTHPNSSFSNISSNASLYSNLTDVTKKHIHIHGSMLGKIAAFSSLVLYVAAYGFSFGPVTWLVLSEIFPASVKGRAVAFTTVLNWGTNLVVSSTFLDVMNEIGVSWTFVIFSIVCVLSVLFVYTSVPETKGKSLEQISNDLKRRYDNHCHFIRLYCGMFFSFVDVL</sequence>
<dbReference type="InterPro" id="IPR005828">
    <property type="entry name" value="MFS_sugar_transport-like"/>
</dbReference>
<comment type="subcellular location">
    <subcellularLocation>
        <location evidence="2">Membrane</location>
        <topology evidence="2">Multi-pass membrane protein</topology>
    </subcellularLocation>
</comment>
<feature type="transmembrane region" description="Helical" evidence="9">
    <location>
        <begin position="372"/>
        <end position="390"/>
    </location>
</feature>
<dbReference type="Proteomes" id="UP001186944">
    <property type="component" value="Unassembled WGS sequence"/>
</dbReference>
<dbReference type="AlphaFoldDB" id="A0AA89BPZ5"/>
<comment type="caution">
    <text evidence="11">The sequence shown here is derived from an EMBL/GenBank/DDBJ whole genome shotgun (WGS) entry which is preliminary data.</text>
</comment>
<evidence type="ECO:0000256" key="1">
    <source>
        <dbReference type="ARBA" id="ARBA00000618"/>
    </source>
</evidence>
<comment type="similarity">
    <text evidence="3">Belongs to the major facilitator superfamily. Sugar transporter (TC 2.A.1.1) family. Glucose transporter subfamily.</text>
</comment>
<dbReference type="PRINTS" id="PR00171">
    <property type="entry name" value="SUGRTRNSPORT"/>
</dbReference>
<evidence type="ECO:0000256" key="6">
    <source>
        <dbReference type="ARBA" id="ARBA00022989"/>
    </source>
</evidence>
<evidence type="ECO:0000256" key="2">
    <source>
        <dbReference type="ARBA" id="ARBA00004141"/>
    </source>
</evidence>
<feature type="transmembrane region" description="Helical" evidence="9">
    <location>
        <begin position="484"/>
        <end position="503"/>
    </location>
</feature>
<name>A0AA89BPZ5_PINIB</name>
<gene>
    <name evidence="11" type="ORF">FSP39_005693</name>
</gene>